<dbReference type="Gene3D" id="3.80.10.10">
    <property type="entry name" value="Ribonuclease Inhibitor"/>
    <property type="match status" value="1"/>
</dbReference>
<dbReference type="InterPro" id="IPR036047">
    <property type="entry name" value="F-box-like_dom_sf"/>
</dbReference>
<dbReference type="OrthoDB" id="2804572at2759"/>
<evidence type="ECO:0000313" key="2">
    <source>
        <dbReference type="EMBL" id="EMD31031.1"/>
    </source>
</evidence>
<reference evidence="2 3" key="1">
    <citation type="journal article" date="2012" name="Proc. Natl. Acad. Sci. U.S.A.">
        <title>Comparative genomics of Ceriporiopsis subvermispora and Phanerochaete chrysosporium provide insight into selective ligninolysis.</title>
        <authorList>
            <person name="Fernandez-Fueyo E."/>
            <person name="Ruiz-Duenas F.J."/>
            <person name="Ferreira P."/>
            <person name="Floudas D."/>
            <person name="Hibbett D.S."/>
            <person name="Canessa P."/>
            <person name="Larrondo L.F."/>
            <person name="James T.Y."/>
            <person name="Seelenfreund D."/>
            <person name="Lobos S."/>
            <person name="Polanco R."/>
            <person name="Tello M."/>
            <person name="Honda Y."/>
            <person name="Watanabe T."/>
            <person name="Watanabe T."/>
            <person name="Ryu J.S."/>
            <person name="Kubicek C.P."/>
            <person name="Schmoll M."/>
            <person name="Gaskell J."/>
            <person name="Hammel K.E."/>
            <person name="St John F.J."/>
            <person name="Vanden Wymelenberg A."/>
            <person name="Sabat G."/>
            <person name="Splinter BonDurant S."/>
            <person name="Syed K."/>
            <person name="Yadav J.S."/>
            <person name="Doddapaneni H."/>
            <person name="Subramanian V."/>
            <person name="Lavin J.L."/>
            <person name="Oguiza J.A."/>
            <person name="Perez G."/>
            <person name="Pisabarro A.G."/>
            <person name="Ramirez L."/>
            <person name="Santoyo F."/>
            <person name="Master E."/>
            <person name="Coutinho P.M."/>
            <person name="Henrissat B."/>
            <person name="Lombard V."/>
            <person name="Magnuson J.K."/>
            <person name="Kuees U."/>
            <person name="Hori C."/>
            <person name="Igarashi K."/>
            <person name="Samejima M."/>
            <person name="Held B.W."/>
            <person name="Barry K.W."/>
            <person name="LaButti K.M."/>
            <person name="Lapidus A."/>
            <person name="Lindquist E.A."/>
            <person name="Lucas S.M."/>
            <person name="Riley R."/>
            <person name="Salamov A.A."/>
            <person name="Hoffmeister D."/>
            <person name="Schwenk D."/>
            <person name="Hadar Y."/>
            <person name="Yarden O."/>
            <person name="de Vries R.P."/>
            <person name="Wiebenga A."/>
            <person name="Stenlid J."/>
            <person name="Eastwood D."/>
            <person name="Grigoriev I.V."/>
            <person name="Berka R.M."/>
            <person name="Blanchette R.A."/>
            <person name="Kersten P."/>
            <person name="Martinez A.T."/>
            <person name="Vicuna R."/>
            <person name="Cullen D."/>
        </authorList>
    </citation>
    <scope>NUCLEOTIDE SEQUENCE [LARGE SCALE GENOMIC DNA]</scope>
    <source>
        <strain evidence="2 3">B</strain>
    </source>
</reference>
<feature type="domain" description="F-box" evidence="1">
    <location>
        <begin position="19"/>
        <end position="48"/>
    </location>
</feature>
<accession>M2QWY5</accession>
<dbReference type="InterPro" id="IPR001810">
    <property type="entry name" value="F-box_dom"/>
</dbReference>
<dbReference type="SUPFAM" id="SSF81383">
    <property type="entry name" value="F-box domain"/>
    <property type="match status" value="1"/>
</dbReference>
<dbReference type="AlphaFoldDB" id="M2QWY5"/>
<dbReference type="HOGENOM" id="CLU_663923_0_0_1"/>
<protein>
    <recommendedName>
        <fullName evidence="1">F-box domain-containing protein</fullName>
    </recommendedName>
</protein>
<dbReference type="EMBL" id="KB445825">
    <property type="protein sequence ID" value="EMD31031.1"/>
    <property type="molecule type" value="Genomic_DNA"/>
</dbReference>
<keyword evidence="3" id="KW-1185">Reference proteome</keyword>
<dbReference type="CDD" id="cd09917">
    <property type="entry name" value="F-box_SF"/>
    <property type="match status" value="1"/>
</dbReference>
<dbReference type="Proteomes" id="UP000016930">
    <property type="component" value="Unassembled WGS sequence"/>
</dbReference>
<sequence length="444" mass="49675">MLVFDPLESSPAILQKPWLNFDLLFLIMEFLPRRSLCKMMRTCRTLHDAGIRLLLSQKCYLFTEAQLSSFCRFVLGDAPLRSSFLRELNIAEEIGENTVALLIEVLLQARSLKKLTIQPEPHLFESHPDLVDAICSLPSLKSLDWHDVGDPGVEVIRHMQASLEVVEVSFINCDQPQDPAEVLKRSANTIRDLRANYVVVAPSTIQFTALQYLRLRATSDPIDTSVLMSMYPNVLSLYLESPLLLFDDDEEQWNEMRQVNERRAQSSNRWAILAEVAGNIFALWTLALNCKVVTLTVSPIDREDLAPLSTLLRGTDPFRLRLTVSLGRDISIDLLGDLLVGATSMKQLELAIHVGSSATDSGPQILSGILSMLEPLTITWIDLVVDGTRSTRESPATTAADYLDHAEDRSFGGELFNRVPSLNLIKLKLGSNPKSHWSFNSMDG</sequence>
<evidence type="ECO:0000259" key="1">
    <source>
        <dbReference type="Pfam" id="PF00646"/>
    </source>
</evidence>
<organism evidence="2 3">
    <name type="scientific">Ceriporiopsis subvermispora (strain B)</name>
    <name type="common">White-rot fungus</name>
    <name type="synonym">Gelatoporia subvermispora</name>
    <dbReference type="NCBI Taxonomy" id="914234"/>
    <lineage>
        <taxon>Eukaryota</taxon>
        <taxon>Fungi</taxon>
        <taxon>Dikarya</taxon>
        <taxon>Basidiomycota</taxon>
        <taxon>Agaricomycotina</taxon>
        <taxon>Agaricomycetes</taxon>
        <taxon>Polyporales</taxon>
        <taxon>Gelatoporiaceae</taxon>
        <taxon>Gelatoporia</taxon>
    </lineage>
</organism>
<dbReference type="Pfam" id="PF00646">
    <property type="entry name" value="F-box"/>
    <property type="match status" value="1"/>
</dbReference>
<evidence type="ECO:0000313" key="3">
    <source>
        <dbReference type="Proteomes" id="UP000016930"/>
    </source>
</evidence>
<proteinExistence type="predicted"/>
<dbReference type="InterPro" id="IPR032675">
    <property type="entry name" value="LRR_dom_sf"/>
</dbReference>
<name>M2QWY5_CERS8</name>
<gene>
    <name evidence="2" type="ORF">CERSUDRAFT_100756</name>
</gene>